<dbReference type="AlphaFoldDB" id="A0A397JDM8"/>
<feature type="domain" description="Protein kinase" evidence="1">
    <location>
        <begin position="67"/>
        <end position="343"/>
    </location>
</feature>
<dbReference type="Proteomes" id="UP000266861">
    <property type="component" value="Unassembled WGS sequence"/>
</dbReference>
<reference evidence="2 3" key="1">
    <citation type="submission" date="2018-08" db="EMBL/GenBank/DDBJ databases">
        <title>Genome and evolution of the arbuscular mycorrhizal fungus Diversispora epigaea (formerly Glomus versiforme) and its bacterial endosymbionts.</title>
        <authorList>
            <person name="Sun X."/>
            <person name="Fei Z."/>
            <person name="Harrison M."/>
        </authorList>
    </citation>
    <scope>NUCLEOTIDE SEQUENCE [LARGE SCALE GENOMIC DNA]</scope>
    <source>
        <strain evidence="2 3">IT104</strain>
    </source>
</reference>
<dbReference type="PROSITE" id="PS50011">
    <property type="entry name" value="PROTEIN_KINASE_DOM"/>
    <property type="match status" value="1"/>
</dbReference>
<dbReference type="InterPro" id="IPR050167">
    <property type="entry name" value="Ser_Thr_protein_kinase"/>
</dbReference>
<dbReference type="PANTHER" id="PTHR23257:SF963">
    <property type="entry name" value="AT08303P"/>
    <property type="match status" value="1"/>
</dbReference>
<dbReference type="STRING" id="1348612.A0A397JDM8"/>
<evidence type="ECO:0000313" key="2">
    <source>
        <dbReference type="EMBL" id="RHZ86429.1"/>
    </source>
</evidence>
<dbReference type="InterPro" id="IPR011009">
    <property type="entry name" value="Kinase-like_dom_sf"/>
</dbReference>
<proteinExistence type="predicted"/>
<sequence length="432" mass="50214">MSKIRLCPECSQEVNVCWCIPCNSAHFKNDFDKWTSGNDIIDKFIQDSQLNSDGMSQVIEWIPYDRFQDIKQIAKGGFGTIYYARWIDGPIVDWDAVNKRWVRRSNPCEVVLKKFDGIGDINEEFLNEISVHLKYHASSAIHFYGITKDPETQKYITAAGYLKGGNYRKFLNNNYNKFDWYRKLDNLRLIAFLLKDLHESNIIHQDLHPGNILLSNLQGYILCISDFGLSKLVGKNVENPQKRNVFGVLPYIAPEVLAGEEYTKAADVYSFAMIAYEVITGLPPYSNVPHDDELALKICEGLRPKIPFHNPKLITQIIMQCWDVRVTHRPTFEELNIKFERYVKDYFENEYKNNNEITIQIKEAEEFSKNQKTNETPINYETHPKAIYTSRLLNFSNLPEPVNEPNFENELEEMTESFSCIATNDDIDDFDF</sequence>
<dbReference type="InterPro" id="IPR000719">
    <property type="entry name" value="Prot_kinase_dom"/>
</dbReference>
<dbReference type="OrthoDB" id="10261027at2759"/>
<dbReference type="GO" id="GO:0005737">
    <property type="term" value="C:cytoplasm"/>
    <property type="evidence" value="ECO:0007669"/>
    <property type="project" value="TreeGrafter"/>
</dbReference>
<dbReference type="SUPFAM" id="SSF56112">
    <property type="entry name" value="Protein kinase-like (PK-like)"/>
    <property type="match status" value="1"/>
</dbReference>
<name>A0A397JDM8_9GLOM</name>
<gene>
    <name evidence="2" type="ORF">Glove_51g9</name>
</gene>
<protein>
    <recommendedName>
        <fullName evidence="1">Protein kinase domain-containing protein</fullName>
    </recommendedName>
</protein>
<dbReference type="Pfam" id="PF07714">
    <property type="entry name" value="PK_Tyr_Ser-Thr"/>
    <property type="match status" value="1"/>
</dbReference>
<dbReference type="Gene3D" id="1.10.510.10">
    <property type="entry name" value="Transferase(Phosphotransferase) domain 1"/>
    <property type="match status" value="1"/>
</dbReference>
<evidence type="ECO:0000259" key="1">
    <source>
        <dbReference type="PROSITE" id="PS50011"/>
    </source>
</evidence>
<evidence type="ECO:0000313" key="3">
    <source>
        <dbReference type="Proteomes" id="UP000266861"/>
    </source>
</evidence>
<dbReference type="GO" id="GO:0005524">
    <property type="term" value="F:ATP binding"/>
    <property type="evidence" value="ECO:0007669"/>
    <property type="project" value="InterPro"/>
</dbReference>
<dbReference type="InterPro" id="IPR001245">
    <property type="entry name" value="Ser-Thr/Tyr_kinase_cat_dom"/>
</dbReference>
<dbReference type="GO" id="GO:0007165">
    <property type="term" value="P:signal transduction"/>
    <property type="evidence" value="ECO:0007669"/>
    <property type="project" value="TreeGrafter"/>
</dbReference>
<dbReference type="EMBL" id="PQFF01000048">
    <property type="protein sequence ID" value="RHZ86429.1"/>
    <property type="molecule type" value="Genomic_DNA"/>
</dbReference>
<keyword evidence="3" id="KW-1185">Reference proteome</keyword>
<dbReference type="GO" id="GO:0004672">
    <property type="term" value="F:protein kinase activity"/>
    <property type="evidence" value="ECO:0007669"/>
    <property type="project" value="InterPro"/>
</dbReference>
<dbReference type="PANTHER" id="PTHR23257">
    <property type="entry name" value="SERINE-THREONINE PROTEIN KINASE"/>
    <property type="match status" value="1"/>
</dbReference>
<comment type="caution">
    <text evidence="2">The sequence shown here is derived from an EMBL/GenBank/DDBJ whole genome shotgun (WGS) entry which is preliminary data.</text>
</comment>
<organism evidence="2 3">
    <name type="scientific">Diversispora epigaea</name>
    <dbReference type="NCBI Taxonomy" id="1348612"/>
    <lineage>
        <taxon>Eukaryota</taxon>
        <taxon>Fungi</taxon>
        <taxon>Fungi incertae sedis</taxon>
        <taxon>Mucoromycota</taxon>
        <taxon>Glomeromycotina</taxon>
        <taxon>Glomeromycetes</taxon>
        <taxon>Diversisporales</taxon>
        <taxon>Diversisporaceae</taxon>
        <taxon>Diversispora</taxon>
    </lineage>
</organism>
<accession>A0A397JDM8</accession>